<evidence type="ECO:0000313" key="1">
    <source>
        <dbReference type="EMBL" id="QUL99057.1"/>
    </source>
</evidence>
<evidence type="ECO:0008006" key="2">
    <source>
        <dbReference type="Google" id="ProtNLM"/>
    </source>
</evidence>
<accession>A0AAT9LD87</accession>
<gene>
    <name evidence="1" type="ORF">IMF26_03025</name>
</gene>
<proteinExistence type="predicted"/>
<organism evidence="1">
    <name type="scientific">Candidatus Fermentithermobacillus carboniphilus</name>
    <dbReference type="NCBI Taxonomy" id="3085328"/>
    <lineage>
        <taxon>Bacteria</taxon>
        <taxon>Bacillati</taxon>
        <taxon>Bacillota</taxon>
        <taxon>Candidatus Fermentithermobacillia</taxon>
        <taxon>Candidatus Fermentithermobacillales</taxon>
        <taxon>Candidatus Fermentithermobacillaceae</taxon>
        <taxon>Candidatus Fermentithermobacillus</taxon>
    </lineage>
</organism>
<name>A0AAT9LD87_9FIRM</name>
<dbReference type="KEGG" id="fcz:IMF26_03025"/>
<dbReference type="EMBL" id="CP062796">
    <property type="protein sequence ID" value="QUL99057.1"/>
    <property type="molecule type" value="Genomic_DNA"/>
</dbReference>
<dbReference type="SUPFAM" id="SSF51735">
    <property type="entry name" value="NAD(P)-binding Rossmann-fold domains"/>
    <property type="match status" value="1"/>
</dbReference>
<dbReference type="AlphaFoldDB" id="A0AAT9LD87"/>
<dbReference type="Gene3D" id="3.40.50.720">
    <property type="entry name" value="NAD(P)-binding Rossmann-like Domain"/>
    <property type="match status" value="1"/>
</dbReference>
<sequence length="46" mass="4574">MVSLEVGPELFDLSGKVAIVTGGSRGIAKAICIGLSRFGAKVASPA</sequence>
<protein>
    <recommendedName>
        <fullName evidence="2">Short-chain dehydrogenase</fullName>
    </recommendedName>
</protein>
<dbReference type="InterPro" id="IPR036291">
    <property type="entry name" value="NAD(P)-bd_dom_sf"/>
</dbReference>
<reference evidence="1" key="2">
    <citation type="journal article" date="2023" name="Biology">
        <title>Prokaryotic Life Associated with Coal-Fire Gas Vents Revealed by Metagenomics.</title>
        <authorList>
            <person name="Kadnikov V.V."/>
            <person name="Mardanov A.V."/>
            <person name="Beletsky A.V."/>
            <person name="Karnachuk O.V."/>
            <person name="Ravin N.V."/>
        </authorList>
    </citation>
    <scope>NUCLEOTIDE SEQUENCE</scope>
    <source>
        <strain evidence="1">Bu02</strain>
    </source>
</reference>
<reference evidence="1" key="1">
    <citation type="submission" date="2020-10" db="EMBL/GenBank/DDBJ databases">
        <authorList>
            <person name="Kadnikov V."/>
            <person name="Beletsky A.V."/>
            <person name="Mardanov A.V."/>
            <person name="Karnachuk O.V."/>
            <person name="Ravin N.V."/>
        </authorList>
    </citation>
    <scope>NUCLEOTIDE SEQUENCE</scope>
    <source>
        <strain evidence="1">Bu02</strain>
    </source>
</reference>